<dbReference type="InterPro" id="IPR016024">
    <property type="entry name" value="ARM-type_fold"/>
</dbReference>
<keyword evidence="3 4" id="KW-0408">Iron</keyword>
<dbReference type="GO" id="GO:0009055">
    <property type="term" value="F:electron transfer activity"/>
    <property type="evidence" value="ECO:0007669"/>
    <property type="project" value="InterPro"/>
</dbReference>
<dbReference type="AlphaFoldDB" id="A0A517R4X2"/>
<dbReference type="GO" id="GO:0046872">
    <property type="term" value="F:metal ion binding"/>
    <property type="evidence" value="ECO:0007669"/>
    <property type="project" value="UniProtKB-KW"/>
</dbReference>
<dbReference type="SUPFAM" id="SSF50952">
    <property type="entry name" value="Soluble quinoprotein glucose dehydrogenase"/>
    <property type="match status" value="1"/>
</dbReference>
<dbReference type="KEGG" id="svp:Pan189_33200"/>
<organism evidence="6 7">
    <name type="scientific">Stratiformator vulcanicus</name>
    <dbReference type="NCBI Taxonomy" id="2527980"/>
    <lineage>
        <taxon>Bacteria</taxon>
        <taxon>Pseudomonadati</taxon>
        <taxon>Planctomycetota</taxon>
        <taxon>Planctomycetia</taxon>
        <taxon>Planctomycetales</taxon>
        <taxon>Planctomycetaceae</taxon>
        <taxon>Stratiformator</taxon>
    </lineage>
</organism>
<evidence type="ECO:0000256" key="1">
    <source>
        <dbReference type="ARBA" id="ARBA00022617"/>
    </source>
</evidence>
<protein>
    <recommendedName>
        <fullName evidence="5">Cytochrome c domain-containing protein</fullName>
    </recommendedName>
</protein>
<dbReference type="PANTHER" id="PTHR33546">
    <property type="entry name" value="LARGE, MULTIFUNCTIONAL SECRETED PROTEIN-RELATED"/>
    <property type="match status" value="1"/>
</dbReference>
<dbReference type="InterPro" id="IPR011042">
    <property type="entry name" value="6-blade_b-propeller_TolB-like"/>
</dbReference>
<keyword evidence="7" id="KW-1185">Reference proteome</keyword>
<dbReference type="InterPro" id="IPR013427">
    <property type="entry name" value="Haem-bd_dom_put"/>
</dbReference>
<feature type="domain" description="Cytochrome c" evidence="5">
    <location>
        <begin position="1007"/>
        <end position="1144"/>
    </location>
</feature>
<dbReference type="InterPro" id="IPR011989">
    <property type="entry name" value="ARM-like"/>
</dbReference>
<evidence type="ECO:0000256" key="2">
    <source>
        <dbReference type="ARBA" id="ARBA00022723"/>
    </source>
</evidence>
<dbReference type="EMBL" id="CP036268">
    <property type="protein sequence ID" value="QDT38921.1"/>
    <property type="molecule type" value="Genomic_DNA"/>
</dbReference>
<accession>A0A517R4X2</accession>
<evidence type="ECO:0000259" key="5">
    <source>
        <dbReference type="PROSITE" id="PS51007"/>
    </source>
</evidence>
<dbReference type="OrthoDB" id="9770043at2"/>
<evidence type="ECO:0000256" key="3">
    <source>
        <dbReference type="ARBA" id="ARBA00023004"/>
    </source>
</evidence>
<dbReference type="SUPFAM" id="SSF46626">
    <property type="entry name" value="Cytochrome c"/>
    <property type="match status" value="1"/>
</dbReference>
<dbReference type="PROSITE" id="PS51007">
    <property type="entry name" value="CYTC"/>
    <property type="match status" value="1"/>
</dbReference>
<gene>
    <name evidence="6" type="ORF">Pan189_33200</name>
</gene>
<evidence type="ECO:0000313" key="6">
    <source>
        <dbReference type="EMBL" id="QDT38921.1"/>
    </source>
</evidence>
<evidence type="ECO:0000256" key="4">
    <source>
        <dbReference type="PROSITE-ProRule" id="PRU00433"/>
    </source>
</evidence>
<dbReference type="SUPFAM" id="SSF48371">
    <property type="entry name" value="ARM repeat"/>
    <property type="match status" value="1"/>
</dbReference>
<evidence type="ECO:0000313" key="7">
    <source>
        <dbReference type="Proteomes" id="UP000317318"/>
    </source>
</evidence>
<dbReference type="RefSeq" id="WP_145364987.1">
    <property type="nucleotide sequence ID" value="NZ_CP036268.1"/>
</dbReference>
<keyword evidence="2 4" id="KW-0479">Metal-binding</keyword>
<dbReference type="InterPro" id="IPR011041">
    <property type="entry name" value="Quinoprot_gluc/sorb_DH_b-prop"/>
</dbReference>
<reference evidence="6 7" key="1">
    <citation type="submission" date="2019-02" db="EMBL/GenBank/DDBJ databases">
        <title>Deep-cultivation of Planctomycetes and their phenomic and genomic characterization uncovers novel biology.</title>
        <authorList>
            <person name="Wiegand S."/>
            <person name="Jogler M."/>
            <person name="Boedeker C."/>
            <person name="Pinto D."/>
            <person name="Vollmers J."/>
            <person name="Rivas-Marin E."/>
            <person name="Kohn T."/>
            <person name="Peeters S.H."/>
            <person name="Heuer A."/>
            <person name="Rast P."/>
            <person name="Oberbeckmann S."/>
            <person name="Bunk B."/>
            <person name="Jeske O."/>
            <person name="Meyerdierks A."/>
            <person name="Storesund J.E."/>
            <person name="Kallscheuer N."/>
            <person name="Luecker S."/>
            <person name="Lage O.M."/>
            <person name="Pohl T."/>
            <person name="Merkel B.J."/>
            <person name="Hornburger P."/>
            <person name="Mueller R.-W."/>
            <person name="Bruemmer F."/>
            <person name="Labrenz M."/>
            <person name="Spormann A.M."/>
            <person name="Op den Camp H."/>
            <person name="Overmann J."/>
            <person name="Amann R."/>
            <person name="Jetten M.S.M."/>
            <person name="Mascher T."/>
            <person name="Medema M.H."/>
            <person name="Devos D.P."/>
            <person name="Kaster A.-K."/>
            <person name="Ovreas L."/>
            <person name="Rohde M."/>
            <person name="Galperin M.Y."/>
            <person name="Jogler C."/>
        </authorList>
    </citation>
    <scope>NUCLEOTIDE SEQUENCE [LARGE SCALE GENOMIC DNA]</scope>
    <source>
        <strain evidence="6 7">Pan189</strain>
    </source>
</reference>
<proteinExistence type="predicted"/>
<dbReference type="GO" id="GO:0020037">
    <property type="term" value="F:heme binding"/>
    <property type="evidence" value="ECO:0007669"/>
    <property type="project" value="InterPro"/>
</dbReference>
<name>A0A517R4X2_9PLAN</name>
<dbReference type="NCBIfam" id="TIGR02604">
    <property type="entry name" value="Piru_Ver_Nterm"/>
    <property type="match status" value="1"/>
</dbReference>
<dbReference type="InterPro" id="IPR009056">
    <property type="entry name" value="Cyt_c-like_dom"/>
</dbReference>
<keyword evidence="1 4" id="KW-0349">Heme</keyword>
<dbReference type="InterPro" id="IPR036909">
    <property type="entry name" value="Cyt_c-like_dom_sf"/>
</dbReference>
<dbReference type="Proteomes" id="UP000317318">
    <property type="component" value="Chromosome"/>
</dbReference>
<dbReference type="PANTHER" id="PTHR33546:SF1">
    <property type="entry name" value="LARGE, MULTIFUNCTIONAL SECRETED PROTEIN"/>
    <property type="match status" value="1"/>
</dbReference>
<sequence>MQRHALLVGSSLFLTGLFLLGRVSTAGEVVPVSPEQNYAPEIAEASNGGELALESFQIPDGMTGKVTAAEPDLANPVAFWITPDGRFYVCETFRQQKGVEDNRYHLYWLSDDLKAQTVADRRAYMLKHLGDEAGLYELEHDRIRLLIDNDGDGKVEESRVFADGFNDLVDGTGAGVLEHNGNVYYTCIPKLYRLEDTNDDGVADQQETMFDGFGVRFAFRGHDMHGLTIGPDNRLYFSIGDRGFHVMTEEGELLHKPDTGAIFRCELDGSDLEIFASGLRNPQELAFDNYGNLFTGDNNSDSGDLARWVHVIEGMDAGWRMYYQYLDDRGPFNRERIWYPYRSDPETTAIQPAYILPPVANISDGPSGLAAYPGVGLPKRYDNHFFLCDFRGGPTNSGVRSFGVKPKGASFELVDSHEFLWRILVTDCDFGYDGGFFALDWVQGWEGPGKGRIYRFAHPEFEEAAAKSGEILRNGLGDMSSAELIGLFENRDKRVRQAAHLQLASRPMSDWPDDKIRGVASTDETIPRLHLLWALGIQARAGNSDAVPAITAQLSSSDPWVRTVALRVLRDVVCGSDSPSGEPCDAASPAIIRQAASLLADPDARVRAEAALLIGRAGGRFMGTQDEAGTATEAIEPLLNVLVQNSGNDAALRHAAVMGLTGIAKRNVAPLLEFADHKNPEARLGVLLALRRMKSPEIAGFLTDEDPGIQLEAARAVHDLAIDNAAERLAAVRFDHSDDAARVDALARRIIAANFRLGGREHAARVLSTASNEKLSKSLRLEALSAMAAWQEPGPLDRVINKYRPIESPRQTEFMAELLAPHLSDFFKSDVDFARPAIELSAQYGVEAVADEVAAIADASDADPATREAALQAAVSLRGDAASEVVRRAVRADSPLVRSTARRLLIKIDPDDAVKQLKLALRDGTVEEQQSAIAGLVKLETAEADAVLLEWFDKFLAGSAPAAIQLDLIEAAEQRNSVAFEDRIASYSSTLSDGDPIAKYRVSLEGGDPENGYAIFFGRSDASCRRCHAVVDNKILVGPNLAGIGAEKTKEYLLESLVLPGKAIAKGFETVIVVTAEGKIVAGIKRFEDDEKLILVKPTGENVTILQDDIDDVAPGKSGMPEDLIKYLSRSDVRDLVAYLASLKDKNATTESAAGHE</sequence>
<dbReference type="Gene3D" id="1.25.10.10">
    <property type="entry name" value="Leucine-rich Repeat Variant"/>
    <property type="match status" value="3"/>
</dbReference>
<dbReference type="Gene3D" id="2.120.10.30">
    <property type="entry name" value="TolB, C-terminal domain"/>
    <property type="match status" value="1"/>
</dbReference>
<dbReference type="Gene3D" id="1.10.760.10">
    <property type="entry name" value="Cytochrome c-like domain"/>
    <property type="match status" value="1"/>
</dbReference>
<dbReference type="NCBIfam" id="TIGR02603">
    <property type="entry name" value="CxxCH_TIGR02603"/>
    <property type="match status" value="1"/>
</dbReference>
<dbReference type="InterPro" id="IPR055557">
    <property type="entry name" value="DUF7133"/>
</dbReference>
<dbReference type="InterPro" id="IPR013428">
    <property type="entry name" value="Membrane-bound_put_N"/>
</dbReference>
<dbReference type="Pfam" id="PF23500">
    <property type="entry name" value="DUF7133"/>
    <property type="match status" value="1"/>
</dbReference>